<name>A0ACB9YUP1_9PEZI</name>
<organism evidence="1 2">
    <name type="scientific">Hypoxylon rubiginosum</name>
    <dbReference type="NCBI Taxonomy" id="110542"/>
    <lineage>
        <taxon>Eukaryota</taxon>
        <taxon>Fungi</taxon>
        <taxon>Dikarya</taxon>
        <taxon>Ascomycota</taxon>
        <taxon>Pezizomycotina</taxon>
        <taxon>Sordariomycetes</taxon>
        <taxon>Xylariomycetidae</taxon>
        <taxon>Xylariales</taxon>
        <taxon>Hypoxylaceae</taxon>
        <taxon>Hypoxylon</taxon>
    </lineage>
</organism>
<dbReference type="EMBL" id="MU393515">
    <property type="protein sequence ID" value="KAI4862923.1"/>
    <property type="molecule type" value="Genomic_DNA"/>
</dbReference>
<evidence type="ECO:0000313" key="1">
    <source>
        <dbReference type="EMBL" id="KAI4862923.1"/>
    </source>
</evidence>
<accession>A0ACB9YUP1</accession>
<sequence length="466" mass="52904">MEPSDATHRTILPRMSFDSGDDLDLTAFLQEDDIGNFLANDGASGSAPALNNELVLSNISPPEATTSSNPTQRQRQERRGHTKSRRGCYNCKRRRIKCQETRPACGHCVKTGLRCEYPAVPQVIHQPRHQVPLFSLQDMRFFQHFLLTCFPHHPLGNETIWTHEVPCLSQTYEYLMHAVLGLAASDLMTQDPSLVTFAMMHRVKAINAIKRSLNDGPKMDTFEEGNALMATCFALTFQSIVLDDGMAEFMTFCRGIALVSMQMHYKGVKFLFSNLQHLDTSAILKPHMDALPLVRRDWVDMAVAAIRGLEPLCTQPVEFEYYRIILEIAEALYTDSYLAYRTLSKHYGWWMQIPQEQFQCLIDAARQTSTLLASHWIALKQVMAPVTEIEYRVRAREPEQPGAGAGGGNSSSSSNNGDMDLGMVRWLKYLNRQVDAAHLRYNGWPVWVEDQLNRDMRAFGKTEPRI</sequence>
<dbReference type="Proteomes" id="UP001497700">
    <property type="component" value="Unassembled WGS sequence"/>
</dbReference>
<proteinExistence type="predicted"/>
<keyword evidence="2" id="KW-1185">Reference proteome</keyword>
<reference evidence="1 2" key="1">
    <citation type="journal article" date="2022" name="New Phytol.">
        <title>Ecological generalism drives hyperdiversity of secondary metabolite gene clusters in xylarialean endophytes.</title>
        <authorList>
            <person name="Franco M.E.E."/>
            <person name="Wisecaver J.H."/>
            <person name="Arnold A.E."/>
            <person name="Ju Y.M."/>
            <person name="Slot J.C."/>
            <person name="Ahrendt S."/>
            <person name="Moore L.P."/>
            <person name="Eastman K.E."/>
            <person name="Scott K."/>
            <person name="Konkel Z."/>
            <person name="Mondo S.J."/>
            <person name="Kuo A."/>
            <person name="Hayes R.D."/>
            <person name="Haridas S."/>
            <person name="Andreopoulos B."/>
            <person name="Riley R."/>
            <person name="LaButti K."/>
            <person name="Pangilinan J."/>
            <person name="Lipzen A."/>
            <person name="Amirebrahimi M."/>
            <person name="Yan J."/>
            <person name="Adam C."/>
            <person name="Keymanesh K."/>
            <person name="Ng V."/>
            <person name="Louie K."/>
            <person name="Northen T."/>
            <person name="Drula E."/>
            <person name="Henrissat B."/>
            <person name="Hsieh H.M."/>
            <person name="Youens-Clark K."/>
            <person name="Lutzoni F."/>
            <person name="Miadlikowska J."/>
            <person name="Eastwood D.C."/>
            <person name="Hamelin R.C."/>
            <person name="Grigoriev I.V."/>
            <person name="U'Ren J.M."/>
        </authorList>
    </citation>
    <scope>NUCLEOTIDE SEQUENCE [LARGE SCALE GENOMIC DNA]</scope>
    <source>
        <strain evidence="1 2">CBS 119005</strain>
    </source>
</reference>
<comment type="caution">
    <text evidence="1">The sequence shown here is derived from an EMBL/GenBank/DDBJ whole genome shotgun (WGS) entry which is preliminary data.</text>
</comment>
<evidence type="ECO:0000313" key="2">
    <source>
        <dbReference type="Proteomes" id="UP001497700"/>
    </source>
</evidence>
<gene>
    <name evidence="1" type="ORF">F4820DRAFT_428717</name>
</gene>
<protein>
    <submittedName>
        <fullName evidence="1">Uncharacterized protein</fullName>
    </submittedName>
</protein>